<feature type="chain" id="PRO_5016060758" description="DUF3570 domain-containing protein" evidence="1">
    <location>
        <begin position="22"/>
        <end position="396"/>
    </location>
</feature>
<reference evidence="2 3" key="1">
    <citation type="submission" date="2018-06" db="EMBL/GenBank/DDBJ databases">
        <title>Flavobacterium sp IMCC34762, genome.</title>
        <authorList>
            <person name="Joung Y."/>
            <person name="Cho J."/>
            <person name="Song J."/>
        </authorList>
    </citation>
    <scope>NUCLEOTIDE SEQUENCE [LARGE SCALE GENOMIC DNA]</scope>
    <source>
        <strain evidence="2 3">IMCC34762</strain>
    </source>
</reference>
<protein>
    <recommendedName>
        <fullName evidence="4">DUF3570 domain-containing protein</fullName>
    </recommendedName>
</protein>
<name>A0A2W7U841_9FLAO</name>
<gene>
    <name evidence="2" type="ORF">DOS84_11460</name>
</gene>
<dbReference type="Pfam" id="PF12094">
    <property type="entry name" value="DUF3570"/>
    <property type="match status" value="1"/>
</dbReference>
<keyword evidence="3" id="KW-1185">Reference proteome</keyword>
<keyword evidence="1" id="KW-0732">Signal</keyword>
<proteinExistence type="predicted"/>
<dbReference type="InterPro" id="IPR021953">
    <property type="entry name" value="DUF3570"/>
</dbReference>
<evidence type="ECO:0000313" key="3">
    <source>
        <dbReference type="Proteomes" id="UP000249177"/>
    </source>
</evidence>
<dbReference type="AlphaFoldDB" id="A0A2W7U841"/>
<dbReference type="EMBL" id="QKXH01000006">
    <property type="protein sequence ID" value="PZX93469.1"/>
    <property type="molecule type" value="Genomic_DNA"/>
</dbReference>
<feature type="signal peptide" evidence="1">
    <location>
        <begin position="1"/>
        <end position="21"/>
    </location>
</feature>
<comment type="caution">
    <text evidence="2">The sequence shown here is derived from an EMBL/GenBank/DDBJ whole genome shotgun (WGS) entry which is preliminary data.</text>
</comment>
<dbReference type="Proteomes" id="UP000249177">
    <property type="component" value="Unassembled WGS sequence"/>
</dbReference>
<evidence type="ECO:0000256" key="1">
    <source>
        <dbReference type="SAM" id="SignalP"/>
    </source>
</evidence>
<evidence type="ECO:0000313" key="2">
    <source>
        <dbReference type="EMBL" id="PZX93469.1"/>
    </source>
</evidence>
<dbReference type="OrthoDB" id="5450709at2"/>
<accession>A0A2W7U841</accession>
<evidence type="ECO:0008006" key="4">
    <source>
        <dbReference type="Google" id="ProtNLM"/>
    </source>
</evidence>
<sequence>MKRIFITGLALLGLFQYQLRAQNVVADSTSYQNKKLKVDEVNLVSSYYRQDGDNSAVTGGIGSEHLTDIANTIDVKLIKYGENGIKHTFDIEAGIDHYTSASSDMIDLSANSSASSSDIRFYPSLSYSRENEEKGRTFSAGVSSSSEFDYQSFGGNLSFSQKTKNKNGEFTAKIQTYIDQLKLIEPIELRTYGSEGYGSANRNTFAGTLSYSQVVNQRLQVMIVGDIISQNGYLSLPFHRVYFADGSVHQEKMPDTRLKIPLGFRASYFLGDNFIIRAYYRYYSDDWSLKAHTADIEIPVKLSQAFSLSPFYRYYTQTGTKYFKPYGEHTAADEYYTSNYDLSKFDSSFFGMGMKFTPPNGVFGLKHWNTVEIRYGHYTRTTNMTSDIISLNIKYK</sequence>
<dbReference type="RefSeq" id="WP_111410249.1">
    <property type="nucleotide sequence ID" value="NZ_QKXH01000006.1"/>
</dbReference>
<organism evidence="2 3">
    <name type="scientific">Flavobacterium aquariorum</name>
    <dbReference type="NCBI Taxonomy" id="2217670"/>
    <lineage>
        <taxon>Bacteria</taxon>
        <taxon>Pseudomonadati</taxon>
        <taxon>Bacteroidota</taxon>
        <taxon>Flavobacteriia</taxon>
        <taxon>Flavobacteriales</taxon>
        <taxon>Flavobacteriaceae</taxon>
        <taxon>Flavobacterium</taxon>
    </lineage>
</organism>